<evidence type="ECO:0000313" key="5">
    <source>
        <dbReference type="Proteomes" id="UP001229421"/>
    </source>
</evidence>
<dbReference type="SMART" id="SM00856">
    <property type="entry name" value="PMEI"/>
    <property type="match status" value="1"/>
</dbReference>
<dbReference type="PANTHER" id="PTHR31080">
    <property type="entry name" value="PECTINESTERASE INHIBITOR-LIKE"/>
    <property type="match status" value="1"/>
</dbReference>
<evidence type="ECO:0000256" key="1">
    <source>
        <dbReference type="ARBA" id="ARBA00022729"/>
    </source>
</evidence>
<accession>A0AAD8JT61</accession>
<dbReference type="InterPro" id="IPR051955">
    <property type="entry name" value="PME_Inhibitor"/>
</dbReference>
<feature type="domain" description="Pectinesterase inhibitor" evidence="3">
    <location>
        <begin position="27"/>
        <end position="227"/>
    </location>
</feature>
<keyword evidence="1 2" id="KW-0732">Signal</keyword>
<reference evidence="4" key="1">
    <citation type="journal article" date="2023" name="bioRxiv">
        <title>Improved chromosome-level genome assembly for marigold (Tagetes erecta).</title>
        <authorList>
            <person name="Jiang F."/>
            <person name="Yuan L."/>
            <person name="Wang S."/>
            <person name="Wang H."/>
            <person name="Xu D."/>
            <person name="Wang A."/>
            <person name="Fan W."/>
        </authorList>
    </citation>
    <scope>NUCLEOTIDE SEQUENCE</scope>
    <source>
        <strain evidence="4">WSJ</strain>
        <tissue evidence="4">Leaf</tissue>
    </source>
</reference>
<gene>
    <name evidence="4" type="ORF">QVD17_38979</name>
</gene>
<dbReference type="Pfam" id="PF04043">
    <property type="entry name" value="PMEI"/>
    <property type="match status" value="1"/>
</dbReference>
<dbReference type="AlphaFoldDB" id="A0AAD8JT61"/>
<evidence type="ECO:0000256" key="2">
    <source>
        <dbReference type="SAM" id="SignalP"/>
    </source>
</evidence>
<comment type="caution">
    <text evidence="4">The sequence shown here is derived from an EMBL/GenBank/DDBJ whole genome shotgun (WGS) entry which is preliminary data.</text>
</comment>
<feature type="chain" id="PRO_5041912622" description="Pectinesterase inhibitor domain-containing protein" evidence="2">
    <location>
        <begin position="25"/>
        <end position="244"/>
    </location>
</feature>
<name>A0AAD8JT61_TARER</name>
<sequence length="244" mass="26931">MGQMTLSLMVISLTILGSLCTVESRSRARIYIEAQCKTTLYFDLCVETLLSYANKHKLPSPQKLAQISLSTCLAKMRSTKAYVDIVAKQLKKMKTPTKTPTKAPTKAPTKTPTKAYVEMVANQIKTTKIPTKTPGEYQASEACLRQINNGVDKISSYVKKLQKMGKDAVGKFSWDESSEQSLVSVAVTEATTCIDGILNNEIGSKEKNMIKARFLNVKQLSSNSIALFTRLKQRQHASSAIKTP</sequence>
<dbReference type="InterPro" id="IPR006501">
    <property type="entry name" value="Pectinesterase_inhib_dom"/>
</dbReference>
<protein>
    <recommendedName>
        <fullName evidence="3">Pectinesterase inhibitor domain-containing protein</fullName>
    </recommendedName>
</protein>
<dbReference type="InterPro" id="IPR035513">
    <property type="entry name" value="Invertase/methylesterase_inhib"/>
</dbReference>
<evidence type="ECO:0000259" key="3">
    <source>
        <dbReference type="SMART" id="SM00856"/>
    </source>
</evidence>
<keyword evidence="5" id="KW-1185">Reference proteome</keyword>
<dbReference type="SUPFAM" id="SSF101148">
    <property type="entry name" value="Plant invertase/pectin methylesterase inhibitor"/>
    <property type="match status" value="2"/>
</dbReference>
<evidence type="ECO:0000313" key="4">
    <source>
        <dbReference type="EMBL" id="KAK1407365.1"/>
    </source>
</evidence>
<proteinExistence type="predicted"/>
<dbReference type="EMBL" id="JAUHHV010000011">
    <property type="protein sequence ID" value="KAK1407365.1"/>
    <property type="molecule type" value="Genomic_DNA"/>
</dbReference>
<organism evidence="4 5">
    <name type="scientific">Tagetes erecta</name>
    <name type="common">African marigold</name>
    <dbReference type="NCBI Taxonomy" id="13708"/>
    <lineage>
        <taxon>Eukaryota</taxon>
        <taxon>Viridiplantae</taxon>
        <taxon>Streptophyta</taxon>
        <taxon>Embryophyta</taxon>
        <taxon>Tracheophyta</taxon>
        <taxon>Spermatophyta</taxon>
        <taxon>Magnoliopsida</taxon>
        <taxon>eudicotyledons</taxon>
        <taxon>Gunneridae</taxon>
        <taxon>Pentapetalae</taxon>
        <taxon>asterids</taxon>
        <taxon>campanulids</taxon>
        <taxon>Asterales</taxon>
        <taxon>Asteraceae</taxon>
        <taxon>Asteroideae</taxon>
        <taxon>Heliantheae alliance</taxon>
        <taxon>Tageteae</taxon>
        <taxon>Tagetes</taxon>
    </lineage>
</organism>
<dbReference type="Proteomes" id="UP001229421">
    <property type="component" value="Unassembled WGS sequence"/>
</dbReference>
<feature type="signal peptide" evidence="2">
    <location>
        <begin position="1"/>
        <end position="24"/>
    </location>
</feature>
<dbReference type="GO" id="GO:0004857">
    <property type="term" value="F:enzyme inhibitor activity"/>
    <property type="evidence" value="ECO:0007669"/>
    <property type="project" value="InterPro"/>
</dbReference>
<dbReference type="Gene3D" id="1.20.140.40">
    <property type="entry name" value="Invertase/pectin methylesterase inhibitor family protein"/>
    <property type="match status" value="2"/>
</dbReference>
<dbReference type="CDD" id="cd15798">
    <property type="entry name" value="PMEI-like_3"/>
    <property type="match status" value="1"/>
</dbReference>
<dbReference type="PANTHER" id="PTHR31080:SF12">
    <property type="entry name" value="PLANT INVERTASE_PECTIN METHYLESTERASE INHIBITOR"/>
    <property type="match status" value="1"/>
</dbReference>
<dbReference type="NCBIfam" id="TIGR01614">
    <property type="entry name" value="PME_inhib"/>
    <property type="match status" value="1"/>
</dbReference>